<dbReference type="EMBL" id="MDTQ01000001">
    <property type="protein sequence ID" value="ODC04429.1"/>
    <property type="molecule type" value="Genomic_DNA"/>
</dbReference>
<evidence type="ECO:0000313" key="3">
    <source>
        <dbReference type="Proteomes" id="UP000094291"/>
    </source>
</evidence>
<reference evidence="2 3" key="1">
    <citation type="submission" date="2016-08" db="EMBL/GenBank/DDBJ databases">
        <authorList>
            <person name="Seilhamer J.J."/>
        </authorList>
    </citation>
    <scope>NUCLEOTIDE SEQUENCE [LARGE SCALE GENOMIC DNA]</scope>
    <source>
        <strain evidence="2 3">PH27A</strain>
    </source>
</reference>
<keyword evidence="3" id="KW-1185">Reference proteome</keyword>
<organism evidence="2 3">
    <name type="scientific">Terasakiispira papahanaumokuakeensis</name>
    <dbReference type="NCBI Taxonomy" id="197479"/>
    <lineage>
        <taxon>Bacteria</taxon>
        <taxon>Pseudomonadati</taxon>
        <taxon>Pseudomonadota</taxon>
        <taxon>Gammaproteobacteria</taxon>
        <taxon>Oceanospirillales</taxon>
        <taxon>Terasakiispira</taxon>
    </lineage>
</organism>
<evidence type="ECO:0000313" key="2">
    <source>
        <dbReference type="EMBL" id="ODC04429.1"/>
    </source>
</evidence>
<feature type="region of interest" description="Disordered" evidence="1">
    <location>
        <begin position="1"/>
        <end position="23"/>
    </location>
</feature>
<proteinExistence type="predicted"/>
<comment type="caution">
    <text evidence="2">The sequence shown here is derived from an EMBL/GenBank/DDBJ whole genome shotgun (WGS) entry which is preliminary data.</text>
</comment>
<sequence length="161" mass="17884">MNTITSQSRRNPSSQSHGLNHQEMALPVVSRSRGQMLRALTIATTLGLGSALMAQSANADDNRREACDGHYERHHPGYRMGKRQMAEQNPYAEAEMRTIANAMALRMLGPGSEATVTSGDQGSWQVILIDPKGNRVREIEMNAYGHPMRDQWGPRPRSRAD</sequence>
<feature type="compositionally biased region" description="Polar residues" evidence="1">
    <location>
        <begin position="1"/>
        <end position="19"/>
    </location>
</feature>
<name>A0A1E2VBR6_9GAMM</name>
<dbReference type="AlphaFoldDB" id="A0A1E2VBR6"/>
<dbReference type="Proteomes" id="UP000094291">
    <property type="component" value="Unassembled WGS sequence"/>
</dbReference>
<gene>
    <name evidence="2" type="ORF">BFW38_13695</name>
</gene>
<accession>A0A1E2VBR6</accession>
<evidence type="ECO:0000256" key="1">
    <source>
        <dbReference type="SAM" id="MobiDB-lite"/>
    </source>
</evidence>
<dbReference type="RefSeq" id="WP_068999410.1">
    <property type="nucleotide sequence ID" value="NZ_MDTQ01000001.1"/>
</dbReference>
<protein>
    <submittedName>
        <fullName evidence="2">Uncharacterized protein</fullName>
    </submittedName>
</protein>